<dbReference type="EMBL" id="JACCBX010000002">
    <property type="protein sequence ID" value="NYE04492.1"/>
    <property type="molecule type" value="Genomic_DNA"/>
</dbReference>
<evidence type="ECO:0000313" key="12">
    <source>
        <dbReference type="Proteomes" id="UP000548423"/>
    </source>
</evidence>
<sequence length="86" mass="9456">MEQVETIEIAISNYGQPIPSVDLPHIFERFYRVEKSRSEYTGGAGLGLAIAKSIVELHDGEIKVESSAGKTTFIVSLVKEMVETTI</sequence>
<evidence type="ECO:0000259" key="10">
    <source>
        <dbReference type="PROSITE" id="PS50109"/>
    </source>
</evidence>
<dbReference type="SMART" id="SM00387">
    <property type="entry name" value="HATPase_c"/>
    <property type="match status" value="1"/>
</dbReference>
<evidence type="ECO:0000256" key="7">
    <source>
        <dbReference type="ARBA" id="ARBA00022777"/>
    </source>
</evidence>
<reference evidence="12" key="2">
    <citation type="submission" date="2020-08" db="EMBL/GenBank/DDBJ databases">
        <title>The Agave Microbiome: Exploring the role of microbial communities in plant adaptations to desert environments.</title>
        <authorList>
            <person name="Partida-Martinez L.P."/>
        </authorList>
    </citation>
    <scope>NUCLEOTIDE SEQUENCE [LARGE SCALE GENOMIC DNA]</scope>
    <source>
        <strain evidence="12">AT2.8</strain>
    </source>
</reference>
<comment type="subcellular location">
    <subcellularLocation>
        <location evidence="2">Membrane</location>
    </subcellularLocation>
</comment>
<dbReference type="Gene3D" id="3.30.565.10">
    <property type="entry name" value="Histidine kinase-like ATPase, C-terminal domain"/>
    <property type="match status" value="1"/>
</dbReference>
<dbReference type="PRINTS" id="PR00344">
    <property type="entry name" value="BCTRLSENSOR"/>
</dbReference>
<dbReference type="GO" id="GO:0016036">
    <property type="term" value="P:cellular response to phosphate starvation"/>
    <property type="evidence" value="ECO:0007669"/>
    <property type="project" value="TreeGrafter"/>
</dbReference>
<keyword evidence="5" id="KW-0808">Transferase</keyword>
<evidence type="ECO:0000256" key="2">
    <source>
        <dbReference type="ARBA" id="ARBA00004370"/>
    </source>
</evidence>
<dbReference type="PANTHER" id="PTHR45453:SF1">
    <property type="entry name" value="PHOSPHATE REGULON SENSOR PROTEIN PHOR"/>
    <property type="match status" value="1"/>
</dbReference>
<keyword evidence="7 11" id="KW-0418">Kinase</keyword>
<dbReference type="GO" id="GO:0000155">
    <property type="term" value="F:phosphorelay sensor kinase activity"/>
    <property type="evidence" value="ECO:0007669"/>
    <property type="project" value="TreeGrafter"/>
</dbReference>
<dbReference type="InterPro" id="IPR003594">
    <property type="entry name" value="HATPase_dom"/>
</dbReference>
<evidence type="ECO:0000256" key="4">
    <source>
        <dbReference type="ARBA" id="ARBA00022553"/>
    </source>
</evidence>
<evidence type="ECO:0000313" key="11">
    <source>
        <dbReference type="EMBL" id="NYE04492.1"/>
    </source>
</evidence>
<protein>
    <recommendedName>
        <fullName evidence="3">histidine kinase</fullName>
        <ecNumber evidence="3">2.7.13.3</ecNumber>
    </recommendedName>
</protein>
<proteinExistence type="predicted"/>
<dbReference type="InterPro" id="IPR036890">
    <property type="entry name" value="HATPase_C_sf"/>
</dbReference>
<keyword evidence="6" id="KW-0547">Nucleotide-binding</keyword>
<comment type="catalytic activity">
    <reaction evidence="1">
        <text>ATP + protein L-histidine = ADP + protein N-phospho-L-histidine.</text>
        <dbReference type="EC" id="2.7.13.3"/>
    </reaction>
</comment>
<organism evidence="11 12">
    <name type="scientific">Neobacillus niacini</name>
    <dbReference type="NCBI Taxonomy" id="86668"/>
    <lineage>
        <taxon>Bacteria</taxon>
        <taxon>Bacillati</taxon>
        <taxon>Bacillota</taxon>
        <taxon>Bacilli</taxon>
        <taxon>Bacillales</taxon>
        <taxon>Bacillaceae</taxon>
        <taxon>Neobacillus</taxon>
    </lineage>
</organism>
<evidence type="ECO:0000256" key="5">
    <source>
        <dbReference type="ARBA" id="ARBA00022679"/>
    </source>
</evidence>
<evidence type="ECO:0000256" key="6">
    <source>
        <dbReference type="ARBA" id="ARBA00022741"/>
    </source>
</evidence>
<comment type="caution">
    <text evidence="11">The sequence shown here is derived from an EMBL/GenBank/DDBJ whole genome shotgun (WGS) entry which is preliminary data.</text>
</comment>
<dbReference type="InterPro" id="IPR050351">
    <property type="entry name" value="BphY/WalK/GraS-like"/>
</dbReference>
<dbReference type="CDD" id="cd00075">
    <property type="entry name" value="HATPase"/>
    <property type="match status" value="1"/>
</dbReference>
<keyword evidence="4" id="KW-0597">Phosphoprotein</keyword>
<reference evidence="12" key="1">
    <citation type="submission" date="2020-07" db="EMBL/GenBank/DDBJ databases">
        <authorList>
            <person name="Partida-Martinez L."/>
            <person name="Huntemann M."/>
            <person name="Clum A."/>
            <person name="Wang J."/>
            <person name="Palaniappan K."/>
            <person name="Ritter S."/>
            <person name="Chen I.-M."/>
            <person name="Stamatis D."/>
            <person name="Reddy T."/>
            <person name="O'Malley R."/>
            <person name="Daum C."/>
            <person name="Shapiro N."/>
            <person name="Ivanova N."/>
            <person name="Kyrpides N."/>
            <person name="Woyke T."/>
        </authorList>
    </citation>
    <scope>NUCLEOTIDE SEQUENCE [LARGE SCALE GENOMIC DNA]</scope>
    <source>
        <strain evidence="12">AT2.8</strain>
    </source>
</reference>
<gene>
    <name evidence="11" type="ORF">F4694_001236</name>
</gene>
<dbReference type="InterPro" id="IPR005467">
    <property type="entry name" value="His_kinase_dom"/>
</dbReference>
<dbReference type="SUPFAM" id="SSF55874">
    <property type="entry name" value="ATPase domain of HSP90 chaperone/DNA topoisomerase II/histidine kinase"/>
    <property type="match status" value="1"/>
</dbReference>
<dbReference type="PROSITE" id="PS50109">
    <property type="entry name" value="HIS_KIN"/>
    <property type="match status" value="1"/>
</dbReference>
<dbReference type="GO" id="GO:0005524">
    <property type="term" value="F:ATP binding"/>
    <property type="evidence" value="ECO:0007669"/>
    <property type="project" value="UniProtKB-KW"/>
</dbReference>
<evidence type="ECO:0000256" key="3">
    <source>
        <dbReference type="ARBA" id="ARBA00012438"/>
    </source>
</evidence>
<keyword evidence="8" id="KW-0067">ATP-binding</keyword>
<dbReference type="GO" id="GO:0005886">
    <property type="term" value="C:plasma membrane"/>
    <property type="evidence" value="ECO:0007669"/>
    <property type="project" value="TreeGrafter"/>
</dbReference>
<dbReference type="Pfam" id="PF02518">
    <property type="entry name" value="HATPase_c"/>
    <property type="match status" value="1"/>
</dbReference>
<dbReference type="EC" id="2.7.13.3" evidence="3"/>
<evidence type="ECO:0000256" key="1">
    <source>
        <dbReference type="ARBA" id="ARBA00000085"/>
    </source>
</evidence>
<evidence type="ECO:0000256" key="9">
    <source>
        <dbReference type="ARBA" id="ARBA00023012"/>
    </source>
</evidence>
<name>A0A852T6V0_9BACI</name>
<dbReference type="Proteomes" id="UP000548423">
    <property type="component" value="Unassembled WGS sequence"/>
</dbReference>
<dbReference type="PANTHER" id="PTHR45453">
    <property type="entry name" value="PHOSPHATE REGULON SENSOR PROTEIN PHOR"/>
    <property type="match status" value="1"/>
</dbReference>
<feature type="domain" description="Histidine kinase" evidence="10">
    <location>
        <begin position="1"/>
        <end position="81"/>
    </location>
</feature>
<evidence type="ECO:0000256" key="8">
    <source>
        <dbReference type="ARBA" id="ARBA00022840"/>
    </source>
</evidence>
<accession>A0A852T6V0</accession>
<keyword evidence="9" id="KW-0902">Two-component regulatory system</keyword>
<dbReference type="AlphaFoldDB" id="A0A852T6V0"/>
<dbReference type="InterPro" id="IPR004358">
    <property type="entry name" value="Sig_transdc_His_kin-like_C"/>
</dbReference>
<dbReference type="GO" id="GO:0004721">
    <property type="term" value="F:phosphoprotein phosphatase activity"/>
    <property type="evidence" value="ECO:0007669"/>
    <property type="project" value="TreeGrafter"/>
</dbReference>